<keyword evidence="3" id="KW-1185">Reference proteome</keyword>
<feature type="region of interest" description="Disordered" evidence="1">
    <location>
        <begin position="133"/>
        <end position="168"/>
    </location>
</feature>
<organism evidence="2 3">
    <name type="scientific">Penicillium fimorum</name>
    <dbReference type="NCBI Taxonomy" id="1882269"/>
    <lineage>
        <taxon>Eukaryota</taxon>
        <taxon>Fungi</taxon>
        <taxon>Dikarya</taxon>
        <taxon>Ascomycota</taxon>
        <taxon>Pezizomycotina</taxon>
        <taxon>Eurotiomycetes</taxon>
        <taxon>Eurotiomycetidae</taxon>
        <taxon>Eurotiales</taxon>
        <taxon>Aspergillaceae</taxon>
        <taxon>Penicillium</taxon>
    </lineage>
</organism>
<sequence length="187" mass="21091">MSCPTNCTPLKQALNDSVIPLHGKIPCLGKTLKGQNCKAPISRDRQTKALCILECCIYCARPGGLPLKYAINDLAKLLVHQQHNGEQDAAYARWRNMVKEFKGKGENPMREHPSETIDEPVDPELIATRRHAHTIERNGSNQTSSLSYEEPTEIQQDQTVEGGQPDRDMILRLRKEFEKWFSGPLQA</sequence>
<reference evidence="2" key="1">
    <citation type="submission" date="2022-12" db="EMBL/GenBank/DDBJ databases">
        <authorList>
            <person name="Petersen C."/>
        </authorList>
    </citation>
    <scope>NUCLEOTIDE SEQUENCE</scope>
    <source>
        <strain evidence="2">IBT 29495</strain>
    </source>
</reference>
<protein>
    <submittedName>
        <fullName evidence="2">Uncharacterized protein</fullName>
    </submittedName>
</protein>
<accession>A0A9W9XX23</accession>
<dbReference type="OrthoDB" id="4347787at2759"/>
<dbReference type="EMBL" id="JAPWDS010000003">
    <property type="protein sequence ID" value="KAJ5504984.1"/>
    <property type="molecule type" value="Genomic_DNA"/>
</dbReference>
<dbReference type="Proteomes" id="UP001149954">
    <property type="component" value="Unassembled WGS sequence"/>
</dbReference>
<feature type="compositionally biased region" description="Polar residues" evidence="1">
    <location>
        <begin position="137"/>
        <end position="161"/>
    </location>
</feature>
<gene>
    <name evidence="2" type="ORF">N7463_007858</name>
</gene>
<dbReference type="AlphaFoldDB" id="A0A9W9XX23"/>
<proteinExistence type="predicted"/>
<evidence type="ECO:0000256" key="1">
    <source>
        <dbReference type="SAM" id="MobiDB-lite"/>
    </source>
</evidence>
<name>A0A9W9XX23_9EURO</name>
<evidence type="ECO:0000313" key="3">
    <source>
        <dbReference type="Proteomes" id="UP001149954"/>
    </source>
</evidence>
<evidence type="ECO:0000313" key="2">
    <source>
        <dbReference type="EMBL" id="KAJ5504984.1"/>
    </source>
</evidence>
<comment type="caution">
    <text evidence="2">The sequence shown here is derived from an EMBL/GenBank/DDBJ whole genome shotgun (WGS) entry which is preliminary data.</text>
</comment>
<reference evidence="2" key="2">
    <citation type="journal article" date="2023" name="IMA Fungus">
        <title>Comparative genomic study of the Penicillium genus elucidates a diverse pangenome and 15 lateral gene transfer events.</title>
        <authorList>
            <person name="Petersen C."/>
            <person name="Sorensen T."/>
            <person name="Nielsen M.R."/>
            <person name="Sondergaard T.E."/>
            <person name="Sorensen J.L."/>
            <person name="Fitzpatrick D.A."/>
            <person name="Frisvad J.C."/>
            <person name="Nielsen K.L."/>
        </authorList>
    </citation>
    <scope>NUCLEOTIDE SEQUENCE</scope>
    <source>
        <strain evidence="2">IBT 29495</strain>
    </source>
</reference>